<dbReference type="OrthoDB" id="2136125at2759"/>
<gene>
    <name evidence="7" type="ORF">QR46_3262</name>
</gene>
<evidence type="ECO:0000256" key="2">
    <source>
        <dbReference type="ARBA" id="ARBA00004123"/>
    </source>
</evidence>
<comment type="function">
    <text evidence="1">May be involved in spermatogenesis.</text>
</comment>
<dbReference type="EMBL" id="JXTI01000101">
    <property type="protein sequence ID" value="KWX12749.1"/>
    <property type="molecule type" value="Genomic_DNA"/>
</dbReference>
<dbReference type="GO" id="GO:0005634">
    <property type="term" value="C:nucleus"/>
    <property type="evidence" value="ECO:0007669"/>
    <property type="project" value="UniProtKB-SubCell"/>
</dbReference>
<proteinExistence type="predicted"/>
<evidence type="ECO:0000256" key="6">
    <source>
        <dbReference type="ARBA" id="ARBA00023242"/>
    </source>
</evidence>
<dbReference type="PANTHER" id="PTHR33588:SF1">
    <property type="entry name" value="CILIA- AND FLAGELLA-ASSOCIATED PROTEIN 299"/>
    <property type="match status" value="1"/>
</dbReference>
<comment type="caution">
    <text evidence="7">The sequence shown here is derived from an EMBL/GenBank/DDBJ whole genome shotgun (WGS) entry which is preliminary data.</text>
</comment>
<dbReference type="VEuPathDB" id="GiardiaDB:QR46_3262"/>
<keyword evidence="6" id="KW-0539">Nucleus</keyword>
<accession>A0A132NRL1</accession>
<dbReference type="InterPro" id="IPR027887">
    <property type="entry name" value="DUF4464"/>
</dbReference>
<dbReference type="Pfam" id="PF14713">
    <property type="entry name" value="DUF4464"/>
    <property type="match status" value="1"/>
</dbReference>
<dbReference type="GO" id="GO:0005737">
    <property type="term" value="C:cytoplasm"/>
    <property type="evidence" value="ECO:0007669"/>
    <property type="project" value="UniProtKB-SubCell"/>
</dbReference>
<evidence type="ECO:0000256" key="1">
    <source>
        <dbReference type="ARBA" id="ARBA00003056"/>
    </source>
</evidence>
<evidence type="ECO:0000256" key="4">
    <source>
        <dbReference type="ARBA" id="ARBA00021436"/>
    </source>
</evidence>
<evidence type="ECO:0000256" key="3">
    <source>
        <dbReference type="ARBA" id="ARBA00004496"/>
    </source>
</evidence>
<evidence type="ECO:0000313" key="7">
    <source>
        <dbReference type="EMBL" id="KWX12749.1"/>
    </source>
</evidence>
<name>A0A132NRL1_GIAIN</name>
<evidence type="ECO:0000256" key="5">
    <source>
        <dbReference type="ARBA" id="ARBA00022490"/>
    </source>
</evidence>
<sequence length="233" mass="27138">MSQPMNANLMDVVQKFKTYEEYLDSHIKSDALFFLESQEIARAIVETSSLRNEILKRDEFEAAKKEISTTKLKGTSFMNSQLASTGLNLTEYPFLFALAQREEQVRDGRLACIIFIRDRNHSGQEISGYIDYAHRLKTDNFVAYFTRAKKLLPRSTDLSFYNWDTQFVSSLASNTFEIIADNEEGFLFKCKRDRKVINVNPTAVNDDKTVRHVIDTHEYMHVVIYDHILRRKI</sequence>
<keyword evidence="5" id="KW-0963">Cytoplasm</keyword>
<dbReference type="PANTHER" id="PTHR33588">
    <property type="entry name" value="CILIA- AND FLAGELLA-ASSOCIATED PROTEIN 299"/>
    <property type="match status" value="1"/>
</dbReference>
<comment type="subcellular location">
    <subcellularLocation>
        <location evidence="3">Cytoplasm</location>
    </subcellularLocation>
    <subcellularLocation>
        <location evidence="2">Nucleus</location>
    </subcellularLocation>
</comment>
<reference evidence="7 8" key="1">
    <citation type="journal article" date="2015" name="Mol. Biochem. Parasitol.">
        <title>Identification of polymorphic genes for use in assemblage B genotyping assays through comparative genomics of multiple assemblage B Giardia duodenalis isolates.</title>
        <authorList>
            <person name="Wielinga C."/>
            <person name="Thompson R.C."/>
            <person name="Monis P."/>
            <person name="Ryan U."/>
        </authorList>
    </citation>
    <scope>NUCLEOTIDE SEQUENCE [LARGE SCALE GENOMIC DNA]</scope>
    <source>
        <strain evidence="7 8">BAH15c1</strain>
    </source>
</reference>
<organism evidence="7 8">
    <name type="scientific">Giardia duodenalis assemblage B</name>
    <dbReference type="NCBI Taxonomy" id="1394984"/>
    <lineage>
        <taxon>Eukaryota</taxon>
        <taxon>Metamonada</taxon>
        <taxon>Diplomonadida</taxon>
        <taxon>Hexamitidae</taxon>
        <taxon>Giardiinae</taxon>
        <taxon>Giardia</taxon>
    </lineage>
</organism>
<protein>
    <recommendedName>
        <fullName evidence="4">Cilia- and flagella-associated protein 299</fullName>
    </recommendedName>
</protein>
<evidence type="ECO:0000313" key="8">
    <source>
        <dbReference type="Proteomes" id="UP000070089"/>
    </source>
</evidence>
<dbReference type="AlphaFoldDB" id="A0A132NRL1"/>
<dbReference type="Proteomes" id="UP000070089">
    <property type="component" value="Unassembled WGS sequence"/>
</dbReference>